<sequence length="72" mass="7891">MVGQIHVELRLEGTTEDKRSNSVTRFWTTDEAEAARSTGSVAAPEAMAVVVMEVVVGSILKMMTRRVVVIRS</sequence>
<dbReference type="EMBL" id="CM046391">
    <property type="protein sequence ID" value="KAI8560973.1"/>
    <property type="molecule type" value="Genomic_DNA"/>
</dbReference>
<protein>
    <submittedName>
        <fullName evidence="1">Uncharacterized protein</fullName>
    </submittedName>
</protein>
<dbReference type="Proteomes" id="UP001062846">
    <property type="component" value="Chromosome 4"/>
</dbReference>
<evidence type="ECO:0000313" key="2">
    <source>
        <dbReference type="Proteomes" id="UP001062846"/>
    </source>
</evidence>
<proteinExistence type="predicted"/>
<accession>A0ACC0P5M7</accession>
<organism evidence="1 2">
    <name type="scientific">Rhododendron molle</name>
    <name type="common">Chinese azalea</name>
    <name type="synonym">Azalea mollis</name>
    <dbReference type="NCBI Taxonomy" id="49168"/>
    <lineage>
        <taxon>Eukaryota</taxon>
        <taxon>Viridiplantae</taxon>
        <taxon>Streptophyta</taxon>
        <taxon>Embryophyta</taxon>
        <taxon>Tracheophyta</taxon>
        <taxon>Spermatophyta</taxon>
        <taxon>Magnoliopsida</taxon>
        <taxon>eudicotyledons</taxon>
        <taxon>Gunneridae</taxon>
        <taxon>Pentapetalae</taxon>
        <taxon>asterids</taxon>
        <taxon>Ericales</taxon>
        <taxon>Ericaceae</taxon>
        <taxon>Ericoideae</taxon>
        <taxon>Rhodoreae</taxon>
        <taxon>Rhododendron</taxon>
    </lineage>
</organism>
<gene>
    <name evidence="1" type="ORF">RHMOL_Rhmol04G0298300</name>
</gene>
<evidence type="ECO:0000313" key="1">
    <source>
        <dbReference type="EMBL" id="KAI8560973.1"/>
    </source>
</evidence>
<name>A0ACC0P5M7_RHOML</name>
<reference evidence="1" key="1">
    <citation type="submission" date="2022-02" db="EMBL/GenBank/DDBJ databases">
        <title>Plant Genome Project.</title>
        <authorList>
            <person name="Zhang R.-G."/>
        </authorList>
    </citation>
    <scope>NUCLEOTIDE SEQUENCE</scope>
    <source>
        <strain evidence="1">AT1</strain>
    </source>
</reference>
<comment type="caution">
    <text evidence="1">The sequence shown here is derived from an EMBL/GenBank/DDBJ whole genome shotgun (WGS) entry which is preliminary data.</text>
</comment>
<keyword evidence="2" id="KW-1185">Reference proteome</keyword>